<dbReference type="RefSeq" id="WP_005974057.1">
    <property type="nucleotide sequence ID" value="NZ_JQHP01000002.1"/>
</dbReference>
<dbReference type="PROSITE" id="PS51186">
    <property type="entry name" value="GNAT"/>
    <property type="match status" value="1"/>
</dbReference>
<accession>A0AAW3EJX5</accession>
<dbReference type="Proteomes" id="UP000029257">
    <property type="component" value="Unassembled WGS sequence"/>
</dbReference>
<comment type="caution">
    <text evidence="2">The sequence shown here is derived from an EMBL/GenBank/DDBJ whole genome shotgun (WGS) entry which is preliminary data.</text>
</comment>
<keyword evidence="5" id="KW-1185">Reference proteome</keyword>
<reference evidence="4 5" key="1">
    <citation type="submission" date="2014-08" db="EMBL/GenBank/DDBJ databases">
        <title>Genome sequences of NCPPB Pectobacterium isolates.</title>
        <authorList>
            <person name="Glover R.H."/>
            <person name="Sapp M."/>
            <person name="Elphinstone J."/>
        </authorList>
    </citation>
    <scope>NUCLEOTIDE SEQUENCE [LARGE SCALE GENOMIC DNA]</scope>
    <source>
        <strain evidence="2 4">NCPPB 3701</strain>
        <strain evidence="3 5">NCPPB3702</strain>
    </source>
</reference>
<evidence type="ECO:0000313" key="5">
    <source>
        <dbReference type="Proteomes" id="UP000029436"/>
    </source>
</evidence>
<dbReference type="InterPro" id="IPR016181">
    <property type="entry name" value="Acyl_CoA_acyltransferase"/>
</dbReference>
<dbReference type="PANTHER" id="PTHR43415:SF3">
    <property type="entry name" value="GNAT-FAMILY ACETYLTRANSFERASE"/>
    <property type="match status" value="1"/>
</dbReference>
<dbReference type="EMBL" id="JQOH01000003">
    <property type="protein sequence ID" value="KGA28953.1"/>
    <property type="molecule type" value="Genomic_DNA"/>
</dbReference>
<gene>
    <name evidence="2" type="ORF">JV38_03875</name>
    <name evidence="3" type="ORF">KU73_07600</name>
</gene>
<dbReference type="InterPro" id="IPR000182">
    <property type="entry name" value="GNAT_dom"/>
</dbReference>
<feature type="domain" description="N-acetyltransferase" evidence="1">
    <location>
        <begin position="2"/>
        <end position="149"/>
    </location>
</feature>
<evidence type="ECO:0000259" key="1">
    <source>
        <dbReference type="PROSITE" id="PS51186"/>
    </source>
</evidence>
<evidence type="ECO:0000313" key="2">
    <source>
        <dbReference type="EMBL" id="KFX08846.1"/>
    </source>
</evidence>
<dbReference type="PANTHER" id="PTHR43415">
    <property type="entry name" value="SPERMIDINE N(1)-ACETYLTRANSFERASE"/>
    <property type="match status" value="1"/>
</dbReference>
<dbReference type="SUPFAM" id="SSF55729">
    <property type="entry name" value="Acyl-CoA N-acyltransferases (Nat)"/>
    <property type="match status" value="1"/>
</dbReference>
<proteinExistence type="predicted"/>
<dbReference type="Gene3D" id="3.40.630.30">
    <property type="match status" value="1"/>
</dbReference>
<dbReference type="Pfam" id="PF00583">
    <property type="entry name" value="Acetyltransf_1"/>
    <property type="match status" value="1"/>
</dbReference>
<dbReference type="Proteomes" id="UP000029436">
    <property type="component" value="Unassembled WGS sequence"/>
</dbReference>
<evidence type="ECO:0000313" key="4">
    <source>
        <dbReference type="Proteomes" id="UP000029257"/>
    </source>
</evidence>
<name>A0AAW3EJX5_9GAMM</name>
<dbReference type="GO" id="GO:0016747">
    <property type="term" value="F:acyltransferase activity, transferring groups other than amino-acyl groups"/>
    <property type="evidence" value="ECO:0007669"/>
    <property type="project" value="InterPro"/>
</dbReference>
<sequence length="151" mass="17868">MLKLIEYDRSFLDLSWIWLNDPEIKKMTMTPSFTKEQQDEFFNTLKQRDDYIIYGVVYGDEKIGVAGIKNIHNTEAEYWGYIGEKKFWGMKLGEVIIDKMLEVANVKSIERLTLKVVESNKRAIALYHKKGFVVYDYKCGIFYMERRVLAL</sequence>
<protein>
    <submittedName>
        <fullName evidence="2">GNAT family acetyltransferase</fullName>
    </submittedName>
</protein>
<evidence type="ECO:0000313" key="3">
    <source>
        <dbReference type="EMBL" id="KGA28953.1"/>
    </source>
</evidence>
<dbReference type="EMBL" id="JQHP01000002">
    <property type="protein sequence ID" value="KFX08846.1"/>
    <property type="molecule type" value="Genomic_DNA"/>
</dbReference>
<dbReference type="AlphaFoldDB" id="A0AAW3EJX5"/>
<organism evidence="2 4">
    <name type="scientific">Pectobacterium wasabiae</name>
    <dbReference type="NCBI Taxonomy" id="55208"/>
    <lineage>
        <taxon>Bacteria</taxon>
        <taxon>Pseudomonadati</taxon>
        <taxon>Pseudomonadota</taxon>
        <taxon>Gammaproteobacteria</taxon>
        <taxon>Enterobacterales</taxon>
        <taxon>Pectobacteriaceae</taxon>
        <taxon>Pectobacterium</taxon>
    </lineage>
</organism>